<name>A0A518H9Q2_9BACT</name>
<protein>
    <recommendedName>
        <fullName evidence="1">Helix-turn-helix domain-containing protein</fullName>
    </recommendedName>
</protein>
<reference evidence="2 3" key="1">
    <citation type="submission" date="2019-02" db="EMBL/GenBank/DDBJ databases">
        <title>Deep-cultivation of Planctomycetes and their phenomic and genomic characterization uncovers novel biology.</title>
        <authorList>
            <person name="Wiegand S."/>
            <person name="Jogler M."/>
            <person name="Boedeker C."/>
            <person name="Pinto D."/>
            <person name="Vollmers J."/>
            <person name="Rivas-Marin E."/>
            <person name="Kohn T."/>
            <person name="Peeters S.H."/>
            <person name="Heuer A."/>
            <person name="Rast P."/>
            <person name="Oberbeckmann S."/>
            <person name="Bunk B."/>
            <person name="Jeske O."/>
            <person name="Meyerdierks A."/>
            <person name="Storesund J.E."/>
            <person name="Kallscheuer N."/>
            <person name="Luecker S."/>
            <person name="Lage O.M."/>
            <person name="Pohl T."/>
            <person name="Merkel B.J."/>
            <person name="Hornburger P."/>
            <person name="Mueller R.-W."/>
            <person name="Bruemmer F."/>
            <person name="Labrenz M."/>
            <person name="Spormann A.M."/>
            <person name="Op den Camp H."/>
            <person name="Overmann J."/>
            <person name="Amann R."/>
            <person name="Jetten M.S.M."/>
            <person name="Mascher T."/>
            <person name="Medema M.H."/>
            <person name="Devos D.P."/>
            <person name="Kaster A.-K."/>
            <person name="Ovreas L."/>
            <person name="Rohde M."/>
            <person name="Galperin M.Y."/>
            <person name="Jogler C."/>
        </authorList>
    </citation>
    <scope>NUCLEOTIDE SEQUENCE [LARGE SCALE GENOMIC DNA]</scope>
    <source>
        <strain evidence="2 3">ElP</strain>
    </source>
</reference>
<dbReference type="Proteomes" id="UP000317835">
    <property type="component" value="Chromosome"/>
</dbReference>
<evidence type="ECO:0000259" key="1">
    <source>
        <dbReference type="Pfam" id="PF12728"/>
    </source>
</evidence>
<dbReference type="InterPro" id="IPR009061">
    <property type="entry name" value="DNA-bd_dom_put_sf"/>
</dbReference>
<dbReference type="EMBL" id="CP036426">
    <property type="protein sequence ID" value="QDV37466.1"/>
    <property type="molecule type" value="Genomic_DNA"/>
</dbReference>
<proteinExistence type="predicted"/>
<sequence length="79" mass="9085">MNALPTPEPVASDGASPRRLIGLKDAARLYSVSWRTFLRWADAGRVPWGFKIGGRRLWSLEELERHIREGCRPVSRVRR</sequence>
<dbReference type="Pfam" id="PF12728">
    <property type="entry name" value="HTH_17"/>
    <property type="match status" value="1"/>
</dbReference>
<accession>A0A518H9Q2</accession>
<keyword evidence="3" id="KW-1185">Reference proteome</keyword>
<evidence type="ECO:0000313" key="3">
    <source>
        <dbReference type="Proteomes" id="UP000317835"/>
    </source>
</evidence>
<evidence type="ECO:0000313" key="2">
    <source>
        <dbReference type="EMBL" id="QDV37466.1"/>
    </source>
</evidence>
<dbReference type="KEGG" id="tpla:ElP_54050"/>
<dbReference type="RefSeq" id="WP_145275308.1">
    <property type="nucleotide sequence ID" value="NZ_CP036426.1"/>
</dbReference>
<organism evidence="2 3">
    <name type="scientific">Tautonia plasticadhaerens</name>
    <dbReference type="NCBI Taxonomy" id="2527974"/>
    <lineage>
        <taxon>Bacteria</taxon>
        <taxon>Pseudomonadati</taxon>
        <taxon>Planctomycetota</taxon>
        <taxon>Planctomycetia</taxon>
        <taxon>Isosphaerales</taxon>
        <taxon>Isosphaeraceae</taxon>
        <taxon>Tautonia</taxon>
    </lineage>
</organism>
<dbReference type="SUPFAM" id="SSF46955">
    <property type="entry name" value="Putative DNA-binding domain"/>
    <property type="match status" value="1"/>
</dbReference>
<feature type="domain" description="Helix-turn-helix" evidence="1">
    <location>
        <begin position="23"/>
        <end position="69"/>
    </location>
</feature>
<gene>
    <name evidence="2" type="ORF">ElP_54050</name>
</gene>
<dbReference type="OrthoDB" id="291753at2"/>
<dbReference type="InterPro" id="IPR041657">
    <property type="entry name" value="HTH_17"/>
</dbReference>
<dbReference type="AlphaFoldDB" id="A0A518H9Q2"/>